<name>A0ABS7J051_9SPHN</name>
<gene>
    <name evidence="2" type="ORF">K3152_12585</name>
</gene>
<accession>A0ABS7J051</accession>
<sequence length="144" mass="15448">MKRLLAILVALVFLASGLIRIGVSGLMIGQAAEWWNFGGEAVEALADTRAFFGSAEVNLVGFSVPAYFAYIGAMGMVVSIGAIGALLRRSWGLGWLAAYTAMHAALFVNFWTVNPKLWLVLLAVAGIGVIRWGNSAKFTPRAMR</sequence>
<evidence type="ECO:0000313" key="2">
    <source>
        <dbReference type="EMBL" id="MBX7459088.1"/>
    </source>
</evidence>
<dbReference type="EMBL" id="JAIGNK010000004">
    <property type="protein sequence ID" value="MBX7459088.1"/>
    <property type="molecule type" value="Genomic_DNA"/>
</dbReference>
<protein>
    <recommendedName>
        <fullName evidence="4">DoxX family protein</fullName>
    </recommendedName>
</protein>
<proteinExistence type="predicted"/>
<feature type="transmembrane region" description="Helical" evidence="1">
    <location>
        <begin position="93"/>
        <end position="111"/>
    </location>
</feature>
<feature type="transmembrane region" description="Helical" evidence="1">
    <location>
        <begin position="67"/>
        <end position="86"/>
    </location>
</feature>
<dbReference type="RefSeq" id="WP_221574488.1">
    <property type="nucleotide sequence ID" value="NZ_JAIGNK010000004.1"/>
</dbReference>
<evidence type="ECO:0000313" key="3">
    <source>
        <dbReference type="Proteomes" id="UP000783253"/>
    </source>
</evidence>
<evidence type="ECO:0000256" key="1">
    <source>
        <dbReference type="SAM" id="Phobius"/>
    </source>
</evidence>
<dbReference type="Proteomes" id="UP000783253">
    <property type="component" value="Unassembled WGS sequence"/>
</dbReference>
<organism evidence="2 3">
    <name type="scientific">Qipengyuania polymorpha</name>
    <dbReference type="NCBI Taxonomy" id="2867234"/>
    <lineage>
        <taxon>Bacteria</taxon>
        <taxon>Pseudomonadati</taxon>
        <taxon>Pseudomonadota</taxon>
        <taxon>Alphaproteobacteria</taxon>
        <taxon>Sphingomonadales</taxon>
        <taxon>Erythrobacteraceae</taxon>
        <taxon>Qipengyuania</taxon>
    </lineage>
</organism>
<feature type="transmembrane region" description="Helical" evidence="1">
    <location>
        <begin position="117"/>
        <end position="134"/>
    </location>
</feature>
<keyword evidence="1" id="KW-1133">Transmembrane helix</keyword>
<keyword evidence="3" id="KW-1185">Reference proteome</keyword>
<reference evidence="2 3" key="1">
    <citation type="submission" date="2021-08" db="EMBL/GenBank/DDBJ databases">
        <title>Comparative Genomics Analysis of the Genus Qipengyuania Reveals Extensive Genetic Diversity and Metabolic Versatility, Including the Description of Fifteen Novel Species.</title>
        <authorList>
            <person name="Liu Y."/>
        </authorList>
    </citation>
    <scope>NUCLEOTIDE SEQUENCE [LARGE SCALE GENOMIC DNA]</scope>
    <source>
        <strain evidence="2 3">1NDH17</strain>
    </source>
</reference>
<keyword evidence="1" id="KW-0472">Membrane</keyword>
<evidence type="ECO:0008006" key="4">
    <source>
        <dbReference type="Google" id="ProtNLM"/>
    </source>
</evidence>
<comment type="caution">
    <text evidence="2">The sequence shown here is derived from an EMBL/GenBank/DDBJ whole genome shotgun (WGS) entry which is preliminary data.</text>
</comment>
<keyword evidence="1" id="KW-0812">Transmembrane</keyword>